<evidence type="ECO:0000313" key="18">
    <source>
        <dbReference type="EMBL" id="CAF1471814.1"/>
    </source>
</evidence>
<name>A0A814LF71_9BILA</name>
<dbReference type="GO" id="GO:0034702">
    <property type="term" value="C:monoatomic ion channel complex"/>
    <property type="evidence" value="ECO:0007669"/>
    <property type="project" value="UniProtKB-KW"/>
</dbReference>
<feature type="domain" description="Potassium channel inwardly rectifying transmembrane" evidence="15">
    <location>
        <begin position="3"/>
        <end position="84"/>
    </location>
</feature>
<dbReference type="OrthoDB" id="273257at2759"/>
<dbReference type="Proteomes" id="UP000682733">
    <property type="component" value="Unassembled WGS sequence"/>
</dbReference>
<evidence type="ECO:0000256" key="9">
    <source>
        <dbReference type="ARBA" id="ARBA00023136"/>
    </source>
</evidence>
<evidence type="ECO:0000256" key="12">
    <source>
        <dbReference type="RuleBase" id="RU003822"/>
    </source>
</evidence>
<dbReference type="InterPro" id="IPR016449">
    <property type="entry name" value="K_chnl_inward-rec_Kir"/>
</dbReference>
<evidence type="ECO:0000256" key="10">
    <source>
        <dbReference type="ARBA" id="ARBA00023303"/>
    </source>
</evidence>
<feature type="domain" description="Inward rectifier potassium channel C-terminal" evidence="16">
    <location>
        <begin position="92"/>
        <end position="263"/>
    </location>
</feature>
<dbReference type="PRINTS" id="PR01320">
    <property type="entry name" value="KIRCHANNEL"/>
</dbReference>
<dbReference type="EMBL" id="CAJNOQ010004575">
    <property type="protein sequence ID" value="CAF1065338.1"/>
    <property type="molecule type" value="Genomic_DNA"/>
</dbReference>
<dbReference type="Pfam" id="PF01007">
    <property type="entry name" value="IRK"/>
    <property type="match status" value="1"/>
</dbReference>
<keyword evidence="10 12" id="KW-0407">Ion channel</keyword>
<comment type="similarity">
    <text evidence="12">Belongs to the inward rectifier-type potassium channel (TC 1.A.2.1) family.</text>
</comment>
<keyword evidence="7 14" id="KW-1133">Transmembrane helix</keyword>
<dbReference type="PANTHER" id="PTHR11767:SF102">
    <property type="entry name" value="INWARDLY RECTIFYING POTASSIUM CHANNEL 1, ISOFORM F"/>
    <property type="match status" value="1"/>
</dbReference>
<comment type="subcellular location">
    <subcellularLocation>
        <location evidence="1 12">Membrane</location>
        <topology evidence="1 12">Multi-pass membrane protein</topology>
    </subcellularLocation>
</comment>
<dbReference type="SUPFAM" id="SSF81296">
    <property type="entry name" value="E set domains"/>
    <property type="match status" value="1"/>
</dbReference>
<keyword evidence="2 12" id="KW-0813">Transport</keyword>
<dbReference type="Pfam" id="PF17655">
    <property type="entry name" value="IRK_C"/>
    <property type="match status" value="1"/>
</dbReference>
<dbReference type="InterPro" id="IPR041647">
    <property type="entry name" value="IRK_C"/>
</dbReference>
<evidence type="ECO:0000313" key="19">
    <source>
        <dbReference type="EMBL" id="CAF3833083.1"/>
    </source>
</evidence>
<dbReference type="GO" id="GO:1990573">
    <property type="term" value="P:potassium ion import across plasma membrane"/>
    <property type="evidence" value="ECO:0007669"/>
    <property type="project" value="TreeGrafter"/>
</dbReference>
<evidence type="ECO:0000256" key="2">
    <source>
        <dbReference type="ARBA" id="ARBA00022448"/>
    </source>
</evidence>
<dbReference type="GO" id="GO:0034765">
    <property type="term" value="P:regulation of monoatomic ion transmembrane transport"/>
    <property type="evidence" value="ECO:0007669"/>
    <property type="project" value="TreeGrafter"/>
</dbReference>
<proteinExistence type="inferred from homology"/>
<comment type="caution">
    <text evidence="17">The sequence shown here is derived from an EMBL/GenBank/DDBJ whole genome shotgun (WGS) entry which is preliminary data.</text>
</comment>
<evidence type="ECO:0000256" key="5">
    <source>
        <dbReference type="ARBA" id="ARBA00022882"/>
    </source>
</evidence>
<gene>
    <name evidence="17" type="ORF">GPM918_LOCUS16994</name>
    <name evidence="18" type="ORF">OVA965_LOCUS35684</name>
    <name evidence="19" type="ORF">SRO942_LOCUS16993</name>
    <name evidence="20" type="ORF">TMI583_LOCUS36658</name>
</gene>
<organism evidence="17 21">
    <name type="scientific">Didymodactylos carnosus</name>
    <dbReference type="NCBI Taxonomy" id="1234261"/>
    <lineage>
        <taxon>Eukaryota</taxon>
        <taxon>Metazoa</taxon>
        <taxon>Spiralia</taxon>
        <taxon>Gnathifera</taxon>
        <taxon>Rotifera</taxon>
        <taxon>Eurotatoria</taxon>
        <taxon>Bdelloidea</taxon>
        <taxon>Philodinida</taxon>
        <taxon>Philodinidae</taxon>
        <taxon>Didymodactylos</taxon>
    </lineage>
</organism>
<evidence type="ECO:0000256" key="4">
    <source>
        <dbReference type="ARBA" id="ARBA00022692"/>
    </source>
</evidence>
<dbReference type="InterPro" id="IPR014756">
    <property type="entry name" value="Ig_E-set"/>
</dbReference>
<dbReference type="Gene3D" id="2.60.40.1400">
    <property type="entry name" value="G protein-activated inward rectifier potassium channel 1"/>
    <property type="match status" value="1"/>
</dbReference>
<dbReference type="Proteomes" id="UP000663829">
    <property type="component" value="Unassembled WGS sequence"/>
</dbReference>
<dbReference type="EMBL" id="CAJOBA010053287">
    <property type="protein sequence ID" value="CAF4263525.1"/>
    <property type="molecule type" value="Genomic_DNA"/>
</dbReference>
<keyword evidence="6 12" id="KW-0630">Potassium</keyword>
<evidence type="ECO:0000256" key="13">
    <source>
        <dbReference type="SAM" id="MobiDB-lite"/>
    </source>
</evidence>
<evidence type="ECO:0000259" key="16">
    <source>
        <dbReference type="Pfam" id="PF17655"/>
    </source>
</evidence>
<evidence type="ECO:0000256" key="1">
    <source>
        <dbReference type="ARBA" id="ARBA00004141"/>
    </source>
</evidence>
<dbReference type="InterPro" id="IPR013518">
    <property type="entry name" value="K_chnl_inward-rec_Kir_cyto"/>
</dbReference>
<dbReference type="SUPFAM" id="SSF81324">
    <property type="entry name" value="Voltage-gated potassium channels"/>
    <property type="match status" value="1"/>
</dbReference>
<evidence type="ECO:0000256" key="14">
    <source>
        <dbReference type="SAM" id="Phobius"/>
    </source>
</evidence>
<dbReference type="FunFam" id="2.60.40.1400:FF:000001">
    <property type="entry name" value="G protein-activated inward rectifier potassium channel 2"/>
    <property type="match status" value="1"/>
</dbReference>
<dbReference type="Proteomes" id="UP000677228">
    <property type="component" value="Unassembled WGS sequence"/>
</dbReference>
<evidence type="ECO:0000313" key="20">
    <source>
        <dbReference type="EMBL" id="CAF4263525.1"/>
    </source>
</evidence>
<accession>A0A814LF71</accession>
<keyword evidence="8 12" id="KW-0406">Ion transport</keyword>
<evidence type="ECO:0000256" key="8">
    <source>
        <dbReference type="ARBA" id="ARBA00023065"/>
    </source>
</evidence>
<keyword evidence="4 12" id="KW-0812">Transmembrane</keyword>
<dbReference type="GO" id="GO:0005242">
    <property type="term" value="F:inward rectifier potassium channel activity"/>
    <property type="evidence" value="ECO:0007669"/>
    <property type="project" value="InterPro"/>
</dbReference>
<reference evidence="17" key="1">
    <citation type="submission" date="2021-02" db="EMBL/GenBank/DDBJ databases">
        <authorList>
            <person name="Nowell W R."/>
        </authorList>
    </citation>
    <scope>NUCLEOTIDE SEQUENCE</scope>
</reference>
<protein>
    <submittedName>
        <fullName evidence="17">Uncharacterized protein</fullName>
    </submittedName>
</protein>
<dbReference type="AlphaFoldDB" id="A0A814LF71"/>
<feature type="compositionally biased region" description="Basic and acidic residues" evidence="13">
    <location>
        <begin position="259"/>
        <end position="277"/>
    </location>
</feature>
<dbReference type="Proteomes" id="UP000681722">
    <property type="component" value="Unassembled WGS sequence"/>
</dbReference>
<dbReference type="EMBL" id="CAJOBC010004575">
    <property type="protein sequence ID" value="CAF3833083.1"/>
    <property type="molecule type" value="Genomic_DNA"/>
</dbReference>
<feature type="transmembrane region" description="Helical" evidence="14">
    <location>
        <begin position="55"/>
        <end position="79"/>
    </location>
</feature>
<evidence type="ECO:0000256" key="6">
    <source>
        <dbReference type="ARBA" id="ARBA00022958"/>
    </source>
</evidence>
<sequence length="277" mass="31702">MKVNGDLEFGRLKNLNYSGCVIGVHSFAGIVLFSIETQQTIGYGTRSVNENCHFGVFLIMVQSSIGVLIQSFVVGLVFAKISRPRLRAETLLWSKHAIMCLRDGSYTLQCRVGDMRKSFLVEAHVRMYMIKKRITKEGEEIPLNTYDMNVGYDTGTDRIFLIRPLIIQHTINEKSPLWNMSKDDLMKERFEIVVLLEGVVEATGMTTQARISYLPSEVIWGCRFESLVTFEKGRGQYRVDYTKFNHIYSVQMPNVSAKEMSKQNRETDLTTEAHDTE</sequence>
<keyword evidence="3 12" id="KW-0633">Potassium transport</keyword>
<evidence type="ECO:0000313" key="17">
    <source>
        <dbReference type="EMBL" id="CAF1065338.1"/>
    </source>
</evidence>
<evidence type="ECO:0000256" key="7">
    <source>
        <dbReference type="ARBA" id="ARBA00022989"/>
    </source>
</evidence>
<feature type="transmembrane region" description="Helical" evidence="14">
    <location>
        <begin position="15"/>
        <end position="35"/>
    </location>
</feature>
<dbReference type="PANTHER" id="PTHR11767">
    <property type="entry name" value="INWARD RECTIFIER POTASSIUM CHANNEL"/>
    <property type="match status" value="1"/>
</dbReference>
<dbReference type="Gene3D" id="1.10.287.70">
    <property type="match status" value="1"/>
</dbReference>
<dbReference type="EMBL" id="CAJNOK010031397">
    <property type="protein sequence ID" value="CAF1471814.1"/>
    <property type="molecule type" value="Genomic_DNA"/>
</dbReference>
<dbReference type="InterPro" id="IPR040445">
    <property type="entry name" value="Kir_TM"/>
</dbReference>
<evidence type="ECO:0000259" key="15">
    <source>
        <dbReference type="Pfam" id="PF01007"/>
    </source>
</evidence>
<evidence type="ECO:0000256" key="3">
    <source>
        <dbReference type="ARBA" id="ARBA00022538"/>
    </source>
</evidence>
<comment type="catalytic activity">
    <reaction evidence="11">
        <text>K(+)(in) = K(+)(out)</text>
        <dbReference type="Rhea" id="RHEA:29463"/>
        <dbReference type="ChEBI" id="CHEBI:29103"/>
    </reaction>
</comment>
<feature type="region of interest" description="Disordered" evidence="13">
    <location>
        <begin position="257"/>
        <end position="277"/>
    </location>
</feature>
<keyword evidence="9 14" id="KW-0472">Membrane</keyword>
<evidence type="ECO:0000313" key="21">
    <source>
        <dbReference type="Proteomes" id="UP000663829"/>
    </source>
</evidence>
<evidence type="ECO:0000256" key="11">
    <source>
        <dbReference type="ARBA" id="ARBA00034430"/>
    </source>
</evidence>
<keyword evidence="21" id="KW-1185">Reference proteome</keyword>
<dbReference type="GO" id="GO:0005886">
    <property type="term" value="C:plasma membrane"/>
    <property type="evidence" value="ECO:0007669"/>
    <property type="project" value="TreeGrafter"/>
</dbReference>
<keyword evidence="5 12" id="KW-0851">Voltage-gated channel</keyword>